<evidence type="ECO:0000256" key="1">
    <source>
        <dbReference type="SAM" id="Phobius"/>
    </source>
</evidence>
<dbReference type="RefSeq" id="WP_211143824.1">
    <property type="nucleotide sequence ID" value="NZ_JAEEGB010000026.1"/>
</dbReference>
<reference evidence="2" key="1">
    <citation type="submission" date="2020-12" db="EMBL/GenBank/DDBJ databases">
        <title>Clostridium thailandense sp. nov., a novel acetogenic bacterium isolated from peat land soil in Thailand.</title>
        <authorList>
            <person name="Chaikitkaew S."/>
            <person name="Birkeland N.K."/>
        </authorList>
    </citation>
    <scope>NUCLEOTIDE SEQUENCE</scope>
    <source>
        <strain evidence="2">DSM 17425</strain>
    </source>
</reference>
<feature type="transmembrane region" description="Helical" evidence="1">
    <location>
        <begin position="6"/>
        <end position="23"/>
    </location>
</feature>
<comment type="caution">
    <text evidence="2">The sequence shown here is derived from an EMBL/GenBank/DDBJ whole genome shotgun (WGS) entry which is preliminary data.</text>
</comment>
<accession>A0A934I0E3</accession>
<sequence length="146" mass="17469">MILNIILGFIIPWIIALTIIREYKVIYYIAPFASVISFIVNDLGFCYFWRLYPFNLINLSALPFNIGLFCLYPCVTIELVRKYHIRTYIILPVTGLLLTLIEWYGVWMGRVVYYNHWNIIATYFSYFISLIISYTFYKFLKKQNLI</sequence>
<feature type="transmembrane region" description="Helical" evidence="1">
    <location>
        <begin position="30"/>
        <end position="50"/>
    </location>
</feature>
<evidence type="ECO:0000313" key="2">
    <source>
        <dbReference type="EMBL" id="MBI6874447.1"/>
    </source>
</evidence>
<dbReference type="Proteomes" id="UP000622687">
    <property type="component" value="Unassembled WGS sequence"/>
</dbReference>
<feature type="transmembrane region" description="Helical" evidence="1">
    <location>
        <begin position="87"/>
        <end position="105"/>
    </location>
</feature>
<gene>
    <name evidence="2" type="ORF">I6U51_17375</name>
</gene>
<dbReference type="AlphaFoldDB" id="A0A934I0E3"/>
<evidence type="ECO:0000313" key="3">
    <source>
        <dbReference type="Proteomes" id="UP000622687"/>
    </source>
</evidence>
<protein>
    <submittedName>
        <fullName evidence="2">Uncharacterized protein</fullName>
    </submittedName>
</protein>
<name>A0A934I0E3_9CLOT</name>
<organism evidence="2 3">
    <name type="scientific">Clostridium aciditolerans</name>
    <dbReference type="NCBI Taxonomy" id="339861"/>
    <lineage>
        <taxon>Bacteria</taxon>
        <taxon>Bacillati</taxon>
        <taxon>Bacillota</taxon>
        <taxon>Clostridia</taxon>
        <taxon>Eubacteriales</taxon>
        <taxon>Clostridiaceae</taxon>
        <taxon>Clostridium</taxon>
    </lineage>
</organism>
<feature type="transmembrane region" description="Helical" evidence="1">
    <location>
        <begin position="117"/>
        <end position="137"/>
    </location>
</feature>
<keyword evidence="3" id="KW-1185">Reference proteome</keyword>
<dbReference type="EMBL" id="JAEEGB010000026">
    <property type="protein sequence ID" value="MBI6874447.1"/>
    <property type="molecule type" value="Genomic_DNA"/>
</dbReference>
<keyword evidence="1" id="KW-1133">Transmembrane helix</keyword>
<proteinExistence type="predicted"/>
<keyword evidence="1" id="KW-0812">Transmembrane</keyword>
<feature type="transmembrane region" description="Helical" evidence="1">
    <location>
        <begin position="56"/>
        <end position="75"/>
    </location>
</feature>
<keyword evidence="1" id="KW-0472">Membrane</keyword>